<sequence length="105" mass="11176">MAAVPAVAWLPVRVRPRPSGRAEAPFFPISTADCGRRSRHHSHDHFQPPGRYGPAIRFVRGAALALSTGVVRRAGGIAECALGLGYVSGARRNGLYPWYGGPLAS</sequence>
<dbReference type="EMBL" id="FQ311873">
    <property type="protein sequence ID" value="CBS91078.1"/>
    <property type="molecule type" value="Genomic_DNA"/>
</dbReference>
<name>G7ZHR1_AZOL4</name>
<dbReference type="KEGG" id="ali:AZOLI_p50073"/>
<protein>
    <submittedName>
        <fullName evidence="1">Uncharacterized protein</fullName>
    </submittedName>
</protein>
<geneLocation type="plasmid" evidence="1 2">
    <name>AZO_p5</name>
</geneLocation>
<dbReference type="Proteomes" id="UP000005667">
    <property type="component" value="Plasmid AZO_p5"/>
</dbReference>
<keyword evidence="1" id="KW-0614">Plasmid</keyword>
<reference evidence="2" key="1">
    <citation type="journal article" date="2011" name="PLoS Genet.">
        <title>Azospirillum genomes reveal transition of bacteria from aquatic to terrestrial environments.</title>
        <authorList>
            <person name="Wisniewski-Dye F."/>
            <person name="Borziak K."/>
            <person name="Khalsa-Moyers G."/>
            <person name="Alexandre G."/>
            <person name="Sukharnikov L.O."/>
            <person name="Wuichet K."/>
            <person name="Hurst G.B."/>
            <person name="McDonald W.H."/>
            <person name="Robertson J.S."/>
            <person name="Barbe V."/>
            <person name="Calteau A."/>
            <person name="Rouy Z."/>
            <person name="Mangenot S."/>
            <person name="Prigent-Combaret C."/>
            <person name="Normand P."/>
            <person name="Boyer M."/>
            <person name="Siguier P."/>
            <person name="Dessaux Y."/>
            <person name="Elmerich C."/>
            <person name="Condemine G."/>
            <person name="Krishnen G."/>
            <person name="Kennedy I."/>
            <person name="Paterson A.H."/>
            <person name="Gonzalez V."/>
            <person name="Mavingui P."/>
            <person name="Zhulin I.B."/>
        </authorList>
    </citation>
    <scope>NUCLEOTIDE SEQUENCE [LARGE SCALE GENOMIC DNA]</scope>
    <source>
        <strain evidence="2">4B</strain>
    </source>
</reference>
<evidence type="ECO:0000313" key="1">
    <source>
        <dbReference type="EMBL" id="CBS91078.1"/>
    </source>
</evidence>
<dbReference type="HOGENOM" id="CLU_2230948_0_0_5"/>
<keyword evidence="2" id="KW-1185">Reference proteome</keyword>
<gene>
    <name evidence="1" type="ordered locus">AZOLI_p50073</name>
</gene>
<proteinExistence type="predicted"/>
<accession>G7ZHR1</accession>
<organism evidence="1 2">
    <name type="scientific">Azospirillum lipoferum (strain 4B)</name>
    <dbReference type="NCBI Taxonomy" id="862719"/>
    <lineage>
        <taxon>Bacteria</taxon>
        <taxon>Pseudomonadati</taxon>
        <taxon>Pseudomonadota</taxon>
        <taxon>Alphaproteobacteria</taxon>
        <taxon>Rhodospirillales</taxon>
        <taxon>Azospirillaceae</taxon>
        <taxon>Azospirillum</taxon>
    </lineage>
</organism>
<dbReference type="AlphaFoldDB" id="G7ZHR1"/>
<dbReference type="OrthoDB" id="9842915at2"/>
<evidence type="ECO:0000313" key="2">
    <source>
        <dbReference type="Proteomes" id="UP000005667"/>
    </source>
</evidence>